<proteinExistence type="predicted"/>
<gene>
    <name evidence="1" type="ORF">HAX54_025595</name>
</gene>
<accession>A0ABS8V0C5</accession>
<dbReference type="EMBL" id="JACEIK010003101">
    <property type="protein sequence ID" value="MCD9640319.1"/>
    <property type="molecule type" value="Genomic_DNA"/>
</dbReference>
<keyword evidence="2" id="KW-1185">Reference proteome</keyword>
<protein>
    <submittedName>
        <fullName evidence="1">Uncharacterized protein</fullName>
    </submittedName>
</protein>
<evidence type="ECO:0000313" key="2">
    <source>
        <dbReference type="Proteomes" id="UP000823775"/>
    </source>
</evidence>
<organism evidence="1 2">
    <name type="scientific">Datura stramonium</name>
    <name type="common">Jimsonweed</name>
    <name type="synonym">Common thornapple</name>
    <dbReference type="NCBI Taxonomy" id="4076"/>
    <lineage>
        <taxon>Eukaryota</taxon>
        <taxon>Viridiplantae</taxon>
        <taxon>Streptophyta</taxon>
        <taxon>Embryophyta</taxon>
        <taxon>Tracheophyta</taxon>
        <taxon>Spermatophyta</taxon>
        <taxon>Magnoliopsida</taxon>
        <taxon>eudicotyledons</taxon>
        <taxon>Gunneridae</taxon>
        <taxon>Pentapetalae</taxon>
        <taxon>asterids</taxon>
        <taxon>lamiids</taxon>
        <taxon>Solanales</taxon>
        <taxon>Solanaceae</taxon>
        <taxon>Solanoideae</taxon>
        <taxon>Datureae</taxon>
        <taxon>Datura</taxon>
    </lineage>
</organism>
<evidence type="ECO:0000313" key="1">
    <source>
        <dbReference type="EMBL" id="MCD9640319.1"/>
    </source>
</evidence>
<name>A0ABS8V0C5_DATST</name>
<dbReference type="Proteomes" id="UP000823775">
    <property type="component" value="Unassembled WGS sequence"/>
</dbReference>
<reference evidence="1 2" key="1">
    <citation type="journal article" date="2021" name="BMC Genomics">
        <title>Datura genome reveals duplications of psychoactive alkaloid biosynthetic genes and high mutation rate following tissue culture.</title>
        <authorList>
            <person name="Rajewski A."/>
            <person name="Carter-House D."/>
            <person name="Stajich J."/>
            <person name="Litt A."/>
        </authorList>
    </citation>
    <scope>NUCLEOTIDE SEQUENCE [LARGE SCALE GENOMIC DNA]</scope>
    <source>
        <strain evidence="1">AR-01</strain>
    </source>
</reference>
<comment type="caution">
    <text evidence="1">The sequence shown here is derived from an EMBL/GenBank/DDBJ whole genome shotgun (WGS) entry which is preliminary data.</text>
</comment>
<sequence>MDGLVIRTIGWAVDEMMFTTDDLLKRIQAIDEISLATDTIETLDSMQVSMNPVNTIETLDSMQVILRERSGYNHCGRTDKTRNWLVIDEILLTMDNLLKRLIQCR</sequence>